<gene>
    <name evidence="3" type="ORF">BLE401_05860</name>
</gene>
<dbReference type="EMBL" id="CP018889">
    <property type="protein sequence ID" value="AUI68269.1"/>
    <property type="molecule type" value="Genomic_DNA"/>
</dbReference>
<evidence type="ECO:0000256" key="1">
    <source>
        <dbReference type="SAM" id="Phobius"/>
    </source>
</evidence>
<feature type="domain" description="Zona occludens toxin N-terminal" evidence="2">
    <location>
        <begin position="101"/>
        <end position="170"/>
    </location>
</feature>
<dbReference type="OrthoDB" id="6399054at2"/>
<evidence type="ECO:0000259" key="2">
    <source>
        <dbReference type="Pfam" id="PF05707"/>
    </source>
</evidence>
<dbReference type="Gene3D" id="3.40.50.300">
    <property type="entry name" value="P-loop containing nucleotide triphosphate hydrolases"/>
    <property type="match status" value="1"/>
</dbReference>
<keyword evidence="4" id="KW-1185">Reference proteome</keyword>
<proteinExistence type="predicted"/>
<keyword evidence="1" id="KW-0812">Transmembrane</keyword>
<evidence type="ECO:0000313" key="3">
    <source>
        <dbReference type="EMBL" id="AUI68269.1"/>
    </source>
</evidence>
<dbReference type="KEGG" id="blep:AL038_00215"/>
<evidence type="ECO:0000313" key="4">
    <source>
        <dbReference type="Proteomes" id="UP000234271"/>
    </source>
</evidence>
<dbReference type="InterPro" id="IPR008900">
    <property type="entry name" value="Zot_N"/>
</dbReference>
<feature type="transmembrane region" description="Helical" evidence="1">
    <location>
        <begin position="260"/>
        <end position="282"/>
    </location>
</feature>
<dbReference type="RefSeq" id="WP_062147285.1">
    <property type="nucleotide sequence ID" value="NZ_CP012373.2"/>
</dbReference>
<protein>
    <recommendedName>
        <fullName evidence="2">Zona occludens toxin N-terminal domain-containing protein</fullName>
    </recommendedName>
</protein>
<dbReference type="AlphaFoldDB" id="A0A2N9YCS0"/>
<sequence>MDIVYQGTKRSGKSKHAIERVKRYLSKGRRVLTNIDVYVEHLALPKNLKYNDLLLRISDVPTAEMLDNLGHGYLRDKQNQPLFFGVPLSTNFVLSEDNYSDDNNGLLIIDEAALSFDSRKWQGDDREKLLQWVIHSGKYGWNVIYIIHDLSTLDKRIREQYIDQIVVHKNFKNLVPEDSRHFFPEFHVAITYSDASKIGTKTGRKGRKFFRSAWTHKAYNTRQRFLAPDMEQLNGVDMRSFYTVLPPQYLGKKSTHHFQFSFATMFNLIPVIVFIASMFWLYSSWNGDKKEDAAAIPVKTQQVQHCDIFASAEHVPSFARIYDKDFLVQMMRVYQVRVLNLFDFAGRPKFTLVFEDNGKPKDQTTDQELAQYGWQSFYWRGGVALTRGDIWVMLQATIPDSTVKKEEKSPFPISF</sequence>
<keyword evidence="1" id="KW-1133">Transmembrane helix</keyword>
<name>A0A2N9YCS0_9GAMM</name>
<dbReference type="InterPro" id="IPR027417">
    <property type="entry name" value="P-loop_NTPase"/>
</dbReference>
<accession>A0A2N9YCS0</accession>
<keyword evidence="1" id="KW-0472">Membrane</keyword>
<reference evidence="4" key="1">
    <citation type="submission" date="2016-12" db="EMBL/GenBank/DDBJ databases">
        <title>Complete Genome Sequence of Beggiatoa leptomitiformis D-401.</title>
        <authorList>
            <person name="Fomenkov A."/>
            <person name="Vincze T."/>
            <person name="Grabovich M."/>
            <person name="Anton B.P."/>
            <person name="Dubinina G."/>
            <person name="Orlova M."/>
            <person name="Belousova E."/>
            <person name="Roberts R.J."/>
        </authorList>
    </citation>
    <scope>NUCLEOTIDE SEQUENCE [LARGE SCALE GENOMIC DNA]</scope>
    <source>
        <strain evidence="4">D-401</strain>
    </source>
</reference>
<dbReference type="Proteomes" id="UP000234271">
    <property type="component" value="Chromosome"/>
</dbReference>
<dbReference type="Pfam" id="PF05707">
    <property type="entry name" value="Zot"/>
    <property type="match status" value="1"/>
</dbReference>
<organism evidence="3 4">
    <name type="scientific">Beggiatoa leptomitoformis</name>
    <dbReference type="NCBI Taxonomy" id="288004"/>
    <lineage>
        <taxon>Bacteria</taxon>
        <taxon>Pseudomonadati</taxon>
        <taxon>Pseudomonadota</taxon>
        <taxon>Gammaproteobacteria</taxon>
        <taxon>Thiotrichales</taxon>
        <taxon>Thiotrichaceae</taxon>
        <taxon>Beggiatoa</taxon>
    </lineage>
</organism>
<dbReference type="STRING" id="288004.AL038_00215"/>